<feature type="region of interest" description="Disordered" evidence="4">
    <location>
        <begin position="301"/>
        <end position="376"/>
    </location>
</feature>
<feature type="compositionally biased region" description="Low complexity" evidence="4">
    <location>
        <begin position="88"/>
        <end position="101"/>
    </location>
</feature>
<keyword evidence="7" id="KW-1185">Reference proteome</keyword>
<dbReference type="CDD" id="cd19821">
    <property type="entry name" value="Bbox1_BBX-like"/>
    <property type="match status" value="1"/>
</dbReference>
<feature type="compositionally biased region" description="Basic and acidic residues" evidence="4">
    <location>
        <begin position="218"/>
        <end position="227"/>
    </location>
</feature>
<dbReference type="InterPro" id="IPR049808">
    <property type="entry name" value="CONSTANS-like_Bbox1"/>
</dbReference>
<dbReference type="CDD" id="cd11393">
    <property type="entry name" value="bHLH_AtbHLH_like"/>
    <property type="match status" value="1"/>
</dbReference>
<evidence type="ECO:0000313" key="7">
    <source>
        <dbReference type="Proteomes" id="UP000729402"/>
    </source>
</evidence>
<dbReference type="SMART" id="SM00336">
    <property type="entry name" value="BBOX"/>
    <property type="match status" value="1"/>
</dbReference>
<dbReference type="Proteomes" id="UP000729402">
    <property type="component" value="Unassembled WGS sequence"/>
</dbReference>
<comment type="caution">
    <text evidence="6">The sequence shown here is derived from an EMBL/GenBank/DDBJ whole genome shotgun (WGS) entry which is preliminary data.</text>
</comment>
<dbReference type="PANTHER" id="PTHR31717:SF60">
    <property type="entry name" value="B-BOX TYPE ZINC FINGER FAMILY PROTEIN"/>
    <property type="match status" value="1"/>
</dbReference>
<gene>
    <name evidence="6" type="ORF">GUJ93_ZPchr0010g8479</name>
</gene>
<dbReference type="InterPro" id="IPR045239">
    <property type="entry name" value="bHLH95_bHLH"/>
</dbReference>
<feature type="compositionally biased region" description="Acidic residues" evidence="4">
    <location>
        <begin position="461"/>
        <end position="482"/>
    </location>
</feature>
<evidence type="ECO:0000256" key="4">
    <source>
        <dbReference type="SAM" id="MobiDB-lite"/>
    </source>
</evidence>
<evidence type="ECO:0000256" key="1">
    <source>
        <dbReference type="ARBA" id="ARBA00022723"/>
    </source>
</evidence>
<feature type="region of interest" description="Disordered" evidence="4">
    <location>
        <begin position="38"/>
        <end position="113"/>
    </location>
</feature>
<feature type="domain" description="B box-type" evidence="5">
    <location>
        <begin position="374"/>
        <end position="420"/>
    </location>
</feature>
<name>A0A8J6BPR4_ZIZPA</name>
<dbReference type="InterPro" id="IPR000315">
    <property type="entry name" value="Znf_B-box"/>
</dbReference>
<dbReference type="OrthoDB" id="153872at2759"/>
<dbReference type="PANTHER" id="PTHR31717">
    <property type="entry name" value="ZINC FINGER PROTEIN CONSTANS-LIKE 10"/>
    <property type="match status" value="1"/>
</dbReference>
<reference evidence="6" key="2">
    <citation type="submission" date="2021-02" db="EMBL/GenBank/DDBJ databases">
        <authorList>
            <person name="Kimball J.A."/>
            <person name="Haas M.W."/>
            <person name="Macchietto M."/>
            <person name="Kono T."/>
            <person name="Duquette J."/>
            <person name="Shao M."/>
        </authorList>
    </citation>
    <scope>NUCLEOTIDE SEQUENCE</scope>
    <source>
        <tissue evidence="6">Fresh leaf tissue</tissue>
    </source>
</reference>
<reference evidence="6" key="1">
    <citation type="journal article" date="2021" name="bioRxiv">
        <title>Whole Genome Assembly and Annotation of Northern Wild Rice, Zizania palustris L., Supports a Whole Genome Duplication in the Zizania Genus.</title>
        <authorList>
            <person name="Haas M."/>
            <person name="Kono T."/>
            <person name="Macchietto M."/>
            <person name="Millas R."/>
            <person name="McGilp L."/>
            <person name="Shao M."/>
            <person name="Duquette J."/>
            <person name="Hirsch C.N."/>
            <person name="Kimball J."/>
        </authorList>
    </citation>
    <scope>NUCLEOTIDE SEQUENCE</scope>
    <source>
        <tissue evidence="6">Fresh leaf tissue</tissue>
    </source>
</reference>
<evidence type="ECO:0000259" key="5">
    <source>
        <dbReference type="SMART" id="SM00336"/>
    </source>
</evidence>
<accession>A0A8J6BPR4</accession>
<feature type="compositionally biased region" description="Basic residues" evidence="4">
    <location>
        <begin position="308"/>
        <end position="328"/>
    </location>
</feature>
<keyword evidence="3" id="KW-0862">Zinc</keyword>
<organism evidence="6 7">
    <name type="scientific">Zizania palustris</name>
    <name type="common">Northern wild rice</name>
    <dbReference type="NCBI Taxonomy" id="103762"/>
    <lineage>
        <taxon>Eukaryota</taxon>
        <taxon>Viridiplantae</taxon>
        <taxon>Streptophyta</taxon>
        <taxon>Embryophyta</taxon>
        <taxon>Tracheophyta</taxon>
        <taxon>Spermatophyta</taxon>
        <taxon>Magnoliopsida</taxon>
        <taxon>Liliopsida</taxon>
        <taxon>Poales</taxon>
        <taxon>Poaceae</taxon>
        <taxon>BOP clade</taxon>
        <taxon>Oryzoideae</taxon>
        <taxon>Oryzeae</taxon>
        <taxon>Zizaniinae</taxon>
        <taxon>Zizania</taxon>
    </lineage>
</organism>
<protein>
    <recommendedName>
        <fullName evidence="5">B box-type domain-containing protein</fullName>
    </recommendedName>
</protein>
<dbReference type="GO" id="GO:0008270">
    <property type="term" value="F:zinc ion binding"/>
    <property type="evidence" value="ECO:0007669"/>
    <property type="project" value="UniProtKB-KW"/>
</dbReference>
<sequence>LPVPVHLGFELLSSPTSPYGGGGGRRLPLLAAQRSLTEPSAVAAKPDSSPGFELYHHQPPRQQPQEIDSTAVHQQHGRRSGNLSPGFAVAADGPASLGAAGPSPPMQPTPASLASKSALEGVGDSSSVITKKAKGDPTPLRNQDRDAIAIADLQGIEARGQDHITPTTSLPFGKTDTASVLHETIEYIKFLHDQVGALSAPYLKKRQQVPHLKSSGDNSKHQLHDDVDGGDVATASKRDLTGRGLCLVPISSPSPVDVAAAAAAAAARSIPDKKAANCPAGATCASSGSEAHPQRILKTTNTSPNFTAHRHFSIPHSSPIKHRTKKGRSLQEPIGGRGPEGERSCGEEDEEGGDHVVVVVGGGGGGRGGERKEKGAGACDLCGATARVYCGADEATLCWGCDAQVHGANFLVARHARALLCRGCARPTPWRAAGPRLGPTASLCERCVRRGGGGGGGWGGGDEEMAGDGDGREDEDEDEGEGENQVVPWADEAEATPPPVGELHVEPAAGREEQKATKILTIVDEAFPEASLNNGVDADANYIRRPLLVYPIQALGDVDHCKIKPPLSPHILPFDNLQTRFIVWPSQNL</sequence>
<keyword evidence="1" id="KW-0479">Metal-binding</keyword>
<proteinExistence type="predicted"/>
<keyword evidence="2" id="KW-0863">Zinc-finger</keyword>
<evidence type="ECO:0000256" key="2">
    <source>
        <dbReference type="ARBA" id="ARBA00022771"/>
    </source>
</evidence>
<evidence type="ECO:0000313" key="6">
    <source>
        <dbReference type="EMBL" id="KAG8086908.1"/>
    </source>
</evidence>
<evidence type="ECO:0000256" key="3">
    <source>
        <dbReference type="ARBA" id="ARBA00022833"/>
    </source>
</evidence>
<feature type="compositionally biased region" description="Polar residues" evidence="4">
    <location>
        <begin position="63"/>
        <end position="73"/>
    </location>
</feature>
<feature type="region of interest" description="Disordered" evidence="4">
    <location>
        <begin position="455"/>
        <end position="498"/>
    </location>
</feature>
<dbReference type="AlphaFoldDB" id="A0A8J6BPR4"/>
<feature type="region of interest" description="Disordered" evidence="4">
    <location>
        <begin position="211"/>
        <end position="235"/>
    </location>
</feature>
<dbReference type="EMBL" id="JAAALK010000082">
    <property type="protein sequence ID" value="KAG8086908.1"/>
    <property type="molecule type" value="Genomic_DNA"/>
</dbReference>
<feature type="non-terminal residue" evidence="6">
    <location>
        <position position="1"/>
    </location>
</feature>